<feature type="compositionally biased region" description="Low complexity" evidence="6">
    <location>
        <begin position="356"/>
        <end position="370"/>
    </location>
</feature>
<dbReference type="InterPro" id="IPR000834">
    <property type="entry name" value="Peptidase_M14"/>
</dbReference>
<evidence type="ECO:0000256" key="4">
    <source>
        <dbReference type="ARBA" id="ARBA00026108"/>
    </source>
</evidence>
<dbReference type="InterPro" id="IPR016024">
    <property type="entry name" value="ARM-type_fold"/>
</dbReference>
<dbReference type="AlphaFoldDB" id="A0AAN9VCW2"/>
<dbReference type="GO" id="GO:0006508">
    <property type="term" value="P:proteolysis"/>
    <property type="evidence" value="ECO:0007669"/>
    <property type="project" value="InterPro"/>
</dbReference>
<feature type="active site" description="Proton donor/acceptor" evidence="5">
    <location>
        <position position="1054"/>
    </location>
</feature>
<comment type="caution">
    <text evidence="8">The sequence shown here is derived from an EMBL/GenBank/DDBJ whole genome shotgun (WGS) entry which is preliminary data.</text>
</comment>
<dbReference type="SUPFAM" id="SSF53187">
    <property type="entry name" value="Zn-dependent exopeptidases"/>
    <property type="match status" value="1"/>
</dbReference>
<feature type="compositionally biased region" description="Acidic residues" evidence="6">
    <location>
        <begin position="382"/>
        <end position="391"/>
    </location>
</feature>
<dbReference type="Pfam" id="PF00246">
    <property type="entry name" value="Peptidase_M14"/>
    <property type="match status" value="1"/>
</dbReference>
<dbReference type="Pfam" id="PF18027">
    <property type="entry name" value="Pepdidase_M14_N"/>
    <property type="match status" value="1"/>
</dbReference>
<dbReference type="EMBL" id="JAZDUA010000368">
    <property type="protein sequence ID" value="KAK7793651.1"/>
    <property type="molecule type" value="Genomic_DNA"/>
</dbReference>
<accession>A0AAN9VCW2</accession>
<evidence type="ECO:0000313" key="9">
    <source>
        <dbReference type="Proteomes" id="UP001378592"/>
    </source>
</evidence>
<feature type="compositionally biased region" description="Low complexity" evidence="6">
    <location>
        <begin position="1115"/>
        <end position="1127"/>
    </location>
</feature>
<protein>
    <recommendedName>
        <fullName evidence="4">tubulin-glutamate carboxypeptidase</fullName>
        <ecNumber evidence="4">3.4.17.24</ecNumber>
    </recommendedName>
</protein>
<dbReference type="InterPro" id="IPR040626">
    <property type="entry name" value="Pepdidase_M14_N"/>
</dbReference>
<dbReference type="PANTHER" id="PTHR12756:SF11">
    <property type="entry name" value="CYTOSOLIC CARBOXYPEPTIDASE 1"/>
    <property type="match status" value="1"/>
</dbReference>
<comment type="catalytic activity">
    <reaction evidence="3">
        <text>C-terminal L-alpha-aminoacyl-L-glutamyl-L-glutamyl-[tubulin] + H2O = C-terminal L-alpha-aminoacyl-L-glutamyl-[tubulin] + L-glutamate</text>
        <dbReference type="Rhea" id="RHEA:63792"/>
        <dbReference type="Rhea" id="RHEA-COMP:16435"/>
        <dbReference type="Rhea" id="RHEA-COMP:16436"/>
        <dbReference type="ChEBI" id="CHEBI:15377"/>
        <dbReference type="ChEBI" id="CHEBI:29985"/>
        <dbReference type="ChEBI" id="CHEBI:149555"/>
        <dbReference type="ChEBI" id="CHEBI:149556"/>
        <dbReference type="EC" id="3.4.17.24"/>
    </reaction>
    <physiologicalReaction direction="left-to-right" evidence="3">
        <dbReference type="Rhea" id="RHEA:63793"/>
    </physiologicalReaction>
</comment>
<evidence type="ECO:0000256" key="1">
    <source>
        <dbReference type="ARBA" id="ARBA00001947"/>
    </source>
</evidence>
<gene>
    <name evidence="8" type="ORF">R5R35_006136</name>
</gene>
<dbReference type="Gene3D" id="3.40.630.10">
    <property type="entry name" value="Zn peptidases"/>
    <property type="match status" value="1"/>
</dbReference>
<dbReference type="InterPro" id="IPR050821">
    <property type="entry name" value="Cytosolic_carboxypeptidase"/>
</dbReference>
<dbReference type="Gene3D" id="2.60.40.3120">
    <property type="match status" value="1"/>
</dbReference>
<evidence type="ECO:0000256" key="3">
    <source>
        <dbReference type="ARBA" id="ARBA00024524"/>
    </source>
</evidence>
<dbReference type="SUPFAM" id="SSF48371">
    <property type="entry name" value="ARM repeat"/>
    <property type="match status" value="1"/>
</dbReference>
<feature type="region of interest" description="Disordered" evidence="6">
    <location>
        <begin position="349"/>
        <end position="409"/>
    </location>
</feature>
<dbReference type="PROSITE" id="PS52035">
    <property type="entry name" value="PEPTIDASE_M14"/>
    <property type="match status" value="1"/>
</dbReference>
<organism evidence="8 9">
    <name type="scientific">Gryllus longicercus</name>
    <dbReference type="NCBI Taxonomy" id="2509291"/>
    <lineage>
        <taxon>Eukaryota</taxon>
        <taxon>Metazoa</taxon>
        <taxon>Ecdysozoa</taxon>
        <taxon>Arthropoda</taxon>
        <taxon>Hexapoda</taxon>
        <taxon>Insecta</taxon>
        <taxon>Pterygota</taxon>
        <taxon>Neoptera</taxon>
        <taxon>Polyneoptera</taxon>
        <taxon>Orthoptera</taxon>
        <taxon>Ensifera</taxon>
        <taxon>Gryllidea</taxon>
        <taxon>Grylloidea</taxon>
        <taxon>Gryllidae</taxon>
        <taxon>Gryllinae</taxon>
        <taxon>Gryllus</taxon>
    </lineage>
</organism>
<dbReference type="InterPro" id="IPR011989">
    <property type="entry name" value="ARM-like"/>
</dbReference>
<evidence type="ECO:0000259" key="7">
    <source>
        <dbReference type="PROSITE" id="PS52035"/>
    </source>
</evidence>
<sequence length="1149" mass="131325">MADDTLNDVLIDRLRSFLSKPNENLDGIRSAAARLHSRCASQDKATRERTLERVWRRHDGAIPLVLSLLESVRDQVTCCSLAGILHECVSPRAVKYRSPALSQLTSLNATQLIIKLLMQLSGKESQISDMLLYELVWIIAQLSQKDSKFSVKVRLMGSARTFHNILRLHYNNPKLLYPLLIVFKSLSRNVTTSTVLVKDGIVSTMEKVIVSIGYSPSPKLRLSLNVMHSLTRSKLCCTKMAKEDFVPLLLRIFERWERYNGKMRLRILTYTIITLKHLSNTKIGRKAIKSSNGLNLLYKFCVLCPNDRTYDSLLPRVASIIGTCMDKKVLPIDTTGPVLFSLPVLKTENSDTSDNTTGSGMRTSSSRETTPSADGSVAESFDNNDDDDDDASDKTQESDAGHGPYAIPPPILRDMDDLCQYAAFFQENVVTSNQEARTFEEKCIPRAKSYQEFGSHGCDSLGEHRDYWLINDRDGLRSDSYLGSCHLQHQEPSNDENSFWQKEVERRLNNYMRTVRSHSSCSCYDVYKREMTWKASSDPAMNSNLQNSLHMMGLTILSDIPKHSSVHYAYCAIASKVNTVYPVVKVAYPDMVGGDGSGQLYPLHIKDRKVCRAKLMTSVERAVHPHLLLDRVVYDLDGLIQQDAIAKGNDSGEKHLYNIDERRVGHRDLLKHHLLFESRFESGNLRKVVQIGLHEYELILLPDVNSVKHHQWFYFEVSNMEANVTYTFNIVNCEKQNSQFNYGMKPIMYSVIEAKEGRPGWVRAGSDICYYRNNYQNLHGRSRSWYLTTSFSMTFPHDNDVCYIAYHFPYPYSLLMTQIWKWSLSVDPSLIYFRTDCLCYSLNNNETPLLTITSPDMESNRIKDREVVFLTARVHPGESNASWVMHGTIQYLLSNAPAAIMVRNKFVFKIVPMLNMEGVINGCHRCGLSDEDLNRRWSRPNQYLHPVIYHSKGLIEYCARIMNKTPFMFCDYHGHSRRKNVFLYGCCNAGSWNQVDRSNSDDPVDYLMLPYLMQHFSKAFNLQACNFRVERMREATARVTIWREFGVKRSYTMESSFCGCDQGFYQGYHLDTIHLKEIGANFCEAMACLKDEGGWKADITPEEAASLISEFVFSHNPKSKSNSSIKKPSTKKGLHPVLEDWQDSPPRNN</sequence>
<dbReference type="Gene3D" id="1.25.10.10">
    <property type="entry name" value="Leucine-rich Repeat Variant"/>
    <property type="match status" value="1"/>
</dbReference>
<feature type="domain" description="Peptidase M14" evidence="7">
    <location>
        <begin position="810"/>
        <end position="1093"/>
    </location>
</feature>
<dbReference type="GO" id="GO:0008270">
    <property type="term" value="F:zinc ion binding"/>
    <property type="evidence" value="ECO:0007669"/>
    <property type="project" value="InterPro"/>
</dbReference>
<proteinExistence type="inferred from homology"/>
<dbReference type="EC" id="3.4.17.24" evidence="4"/>
<evidence type="ECO:0000256" key="5">
    <source>
        <dbReference type="PROSITE-ProRule" id="PRU01379"/>
    </source>
</evidence>
<comment type="cofactor">
    <cofactor evidence="1">
        <name>Zn(2+)</name>
        <dbReference type="ChEBI" id="CHEBI:29105"/>
    </cofactor>
</comment>
<name>A0AAN9VCW2_9ORTH</name>
<dbReference type="Pfam" id="PF25571">
    <property type="entry name" value="TPR_CCP1_N"/>
    <property type="match status" value="1"/>
</dbReference>
<dbReference type="Proteomes" id="UP001378592">
    <property type="component" value="Unassembled WGS sequence"/>
</dbReference>
<feature type="region of interest" description="Disordered" evidence="6">
    <location>
        <begin position="1115"/>
        <end position="1149"/>
    </location>
</feature>
<evidence type="ECO:0000313" key="8">
    <source>
        <dbReference type="EMBL" id="KAK7793651.1"/>
    </source>
</evidence>
<evidence type="ECO:0000256" key="6">
    <source>
        <dbReference type="SAM" id="MobiDB-lite"/>
    </source>
</evidence>
<comment type="similarity">
    <text evidence="2 5">Belongs to the peptidase M14 family.</text>
</comment>
<keyword evidence="9" id="KW-1185">Reference proteome</keyword>
<dbReference type="GO" id="GO:0004181">
    <property type="term" value="F:metallocarboxypeptidase activity"/>
    <property type="evidence" value="ECO:0007669"/>
    <property type="project" value="InterPro"/>
</dbReference>
<evidence type="ECO:0000256" key="2">
    <source>
        <dbReference type="ARBA" id="ARBA00005988"/>
    </source>
</evidence>
<dbReference type="PANTHER" id="PTHR12756">
    <property type="entry name" value="CYTOSOLIC CARBOXYPEPTIDASE"/>
    <property type="match status" value="1"/>
</dbReference>
<reference evidence="8 9" key="1">
    <citation type="submission" date="2024-03" db="EMBL/GenBank/DDBJ databases">
        <title>The genome assembly and annotation of the cricket Gryllus longicercus Weissman &amp; Gray.</title>
        <authorList>
            <person name="Szrajer S."/>
            <person name="Gray D."/>
            <person name="Ylla G."/>
        </authorList>
    </citation>
    <scope>NUCLEOTIDE SEQUENCE [LARGE SCALE GENOMIC DNA]</scope>
    <source>
        <strain evidence="8">DAG 2021-001</strain>
        <tissue evidence="8">Whole body minus gut</tissue>
    </source>
</reference>